<feature type="chain" id="PRO_5047425437" evidence="6">
    <location>
        <begin position="21"/>
        <end position="447"/>
    </location>
</feature>
<dbReference type="Pfam" id="PF13416">
    <property type="entry name" value="SBP_bac_8"/>
    <property type="match status" value="1"/>
</dbReference>
<evidence type="ECO:0000256" key="1">
    <source>
        <dbReference type="ARBA" id="ARBA00004196"/>
    </source>
</evidence>
<dbReference type="EMBL" id="JAAOIW010000003">
    <property type="protein sequence ID" value="NHN29971.1"/>
    <property type="molecule type" value="Genomic_DNA"/>
</dbReference>
<gene>
    <name evidence="7" type="ORF">G9U52_09010</name>
</gene>
<dbReference type="InterPro" id="IPR006059">
    <property type="entry name" value="SBP"/>
</dbReference>
<proteinExistence type="inferred from homology"/>
<protein>
    <submittedName>
        <fullName evidence="7">ABC transporter substrate-binding protein</fullName>
    </submittedName>
</protein>
<keyword evidence="3" id="KW-0813">Transport</keyword>
<comment type="subcellular location">
    <subcellularLocation>
        <location evidence="1">Cell envelope</location>
    </subcellularLocation>
</comment>
<dbReference type="Proteomes" id="UP001165962">
    <property type="component" value="Unassembled WGS sequence"/>
</dbReference>
<feature type="region of interest" description="Disordered" evidence="5">
    <location>
        <begin position="23"/>
        <end position="54"/>
    </location>
</feature>
<sequence>MKKRVTGMVLATTMLSGLLAACSGGASQPQQNTGTQPKADEPKAATQPAAAPATSGGKITVQFWHSMGGKNGEYTDTLIKNFNASQDKIEVVGTFQGGYEETLTKLQQGVAAKTAPDISMVERGFIPLLADAEVLEDLNPYLKKSGMSTDDFTPGLMGNITFKNKLIALPFNRSTPLLHVNKTMLDEMGLAVPKNWEELRKVANALVIKENGATKRYGYSMPFASWYPIAMIVQSKGKFFNDQGTSIGFNNGEGVKAFKFLKEMQGTGGLYYPAAKDSGNIVGQMFISGQIGMLMESTGTIGKFIDGVKFNYETAFLPANDNYGAPTGGANIAMFSGSKNKEAAWEFIRWAVTDPKGAQQFIMSSGYLPFTKKMVESPEMKALWEKQPQRKVAYDQLQHAIDTNNHTQFASVDQAFFKVMEAIMYDNANIETQLEGFKKEAERIMKN</sequence>
<reference evidence="7" key="1">
    <citation type="submission" date="2020-03" db="EMBL/GenBank/DDBJ databases">
        <title>Draft sequencing of Paenibacilllus sp. S3N08.</title>
        <authorList>
            <person name="Kim D.-U."/>
        </authorList>
    </citation>
    <scope>NUCLEOTIDE SEQUENCE</scope>
    <source>
        <strain evidence="7">S3N08</strain>
    </source>
</reference>
<name>A0ABX0J3J0_9BACL</name>
<dbReference type="SUPFAM" id="SSF53850">
    <property type="entry name" value="Periplasmic binding protein-like II"/>
    <property type="match status" value="1"/>
</dbReference>
<accession>A0ABX0J3J0</accession>
<keyword evidence="4 6" id="KW-0732">Signal</keyword>
<evidence type="ECO:0000256" key="3">
    <source>
        <dbReference type="ARBA" id="ARBA00022448"/>
    </source>
</evidence>
<evidence type="ECO:0000256" key="5">
    <source>
        <dbReference type="SAM" id="MobiDB-lite"/>
    </source>
</evidence>
<comment type="caution">
    <text evidence="7">The sequence shown here is derived from an EMBL/GenBank/DDBJ whole genome shotgun (WGS) entry which is preliminary data.</text>
</comment>
<dbReference type="PROSITE" id="PS51257">
    <property type="entry name" value="PROKAR_LIPOPROTEIN"/>
    <property type="match status" value="1"/>
</dbReference>
<dbReference type="InterPro" id="IPR050490">
    <property type="entry name" value="Bact_solute-bd_prot1"/>
</dbReference>
<evidence type="ECO:0000256" key="2">
    <source>
        <dbReference type="ARBA" id="ARBA00008520"/>
    </source>
</evidence>
<dbReference type="PANTHER" id="PTHR43649">
    <property type="entry name" value="ARABINOSE-BINDING PROTEIN-RELATED"/>
    <property type="match status" value="1"/>
</dbReference>
<comment type="similarity">
    <text evidence="2">Belongs to the bacterial solute-binding protein 1 family.</text>
</comment>
<feature type="signal peptide" evidence="6">
    <location>
        <begin position="1"/>
        <end position="20"/>
    </location>
</feature>
<dbReference type="RefSeq" id="WP_166148577.1">
    <property type="nucleotide sequence ID" value="NZ_JAAOIW010000003.1"/>
</dbReference>
<feature type="compositionally biased region" description="Polar residues" evidence="5">
    <location>
        <begin position="25"/>
        <end position="36"/>
    </location>
</feature>
<dbReference type="PANTHER" id="PTHR43649:SF31">
    <property type="entry name" value="SN-GLYCEROL-3-PHOSPHATE-BINDING PERIPLASMIC PROTEIN UGPB"/>
    <property type="match status" value="1"/>
</dbReference>
<feature type="compositionally biased region" description="Low complexity" evidence="5">
    <location>
        <begin position="44"/>
        <end position="54"/>
    </location>
</feature>
<organism evidence="7 8">
    <name type="scientific">Paenibacillus agricola</name>
    <dbReference type="NCBI Taxonomy" id="2716264"/>
    <lineage>
        <taxon>Bacteria</taxon>
        <taxon>Bacillati</taxon>
        <taxon>Bacillota</taxon>
        <taxon>Bacilli</taxon>
        <taxon>Bacillales</taxon>
        <taxon>Paenibacillaceae</taxon>
        <taxon>Paenibacillus</taxon>
    </lineage>
</organism>
<evidence type="ECO:0000256" key="4">
    <source>
        <dbReference type="ARBA" id="ARBA00022729"/>
    </source>
</evidence>
<dbReference type="Gene3D" id="3.40.190.10">
    <property type="entry name" value="Periplasmic binding protein-like II"/>
    <property type="match status" value="2"/>
</dbReference>
<evidence type="ECO:0000256" key="6">
    <source>
        <dbReference type="SAM" id="SignalP"/>
    </source>
</evidence>
<evidence type="ECO:0000313" key="8">
    <source>
        <dbReference type="Proteomes" id="UP001165962"/>
    </source>
</evidence>
<dbReference type="CDD" id="cd14748">
    <property type="entry name" value="PBP2_UgpB"/>
    <property type="match status" value="1"/>
</dbReference>
<evidence type="ECO:0000313" key="7">
    <source>
        <dbReference type="EMBL" id="NHN29971.1"/>
    </source>
</evidence>
<keyword evidence="8" id="KW-1185">Reference proteome</keyword>